<accession>A0A9J5YGX0</accession>
<sequence length="141" mass="15853">MFCVNKPITSQQNPDTSVLSQRISLDKDSSFSDDKSFSDHGWDVSGKHDILVYGDYGSTREASLCKYLLRGVCNCCPDCSFCHSIPAKRPIMRKGSVRTPIAQAPEKIFAWRSPLVEPSLPVKKKVEEDTKVEKIVNFGRR</sequence>
<gene>
    <name evidence="1" type="ORF">H5410_029624</name>
</gene>
<name>A0A9J5YGX0_SOLCO</name>
<proteinExistence type="predicted"/>
<evidence type="ECO:0000313" key="2">
    <source>
        <dbReference type="Proteomes" id="UP000824120"/>
    </source>
</evidence>
<evidence type="ECO:0000313" key="1">
    <source>
        <dbReference type="EMBL" id="KAG5598254.1"/>
    </source>
</evidence>
<organism evidence="1 2">
    <name type="scientific">Solanum commersonii</name>
    <name type="common">Commerson's wild potato</name>
    <name type="synonym">Commerson's nightshade</name>
    <dbReference type="NCBI Taxonomy" id="4109"/>
    <lineage>
        <taxon>Eukaryota</taxon>
        <taxon>Viridiplantae</taxon>
        <taxon>Streptophyta</taxon>
        <taxon>Embryophyta</taxon>
        <taxon>Tracheophyta</taxon>
        <taxon>Spermatophyta</taxon>
        <taxon>Magnoliopsida</taxon>
        <taxon>eudicotyledons</taxon>
        <taxon>Gunneridae</taxon>
        <taxon>Pentapetalae</taxon>
        <taxon>asterids</taxon>
        <taxon>lamiids</taxon>
        <taxon>Solanales</taxon>
        <taxon>Solanaceae</taxon>
        <taxon>Solanoideae</taxon>
        <taxon>Solaneae</taxon>
        <taxon>Solanum</taxon>
    </lineage>
</organism>
<dbReference type="Proteomes" id="UP000824120">
    <property type="component" value="Chromosome 6"/>
</dbReference>
<dbReference type="EMBL" id="JACXVP010000006">
    <property type="protein sequence ID" value="KAG5598254.1"/>
    <property type="molecule type" value="Genomic_DNA"/>
</dbReference>
<keyword evidence="2" id="KW-1185">Reference proteome</keyword>
<reference evidence="1 2" key="1">
    <citation type="submission" date="2020-09" db="EMBL/GenBank/DDBJ databases">
        <title>De no assembly of potato wild relative species, Solanum commersonii.</title>
        <authorList>
            <person name="Cho K."/>
        </authorList>
    </citation>
    <scope>NUCLEOTIDE SEQUENCE [LARGE SCALE GENOMIC DNA]</scope>
    <source>
        <strain evidence="1">LZ3.2</strain>
        <tissue evidence="1">Leaf</tissue>
    </source>
</reference>
<dbReference type="AlphaFoldDB" id="A0A9J5YGX0"/>
<protein>
    <submittedName>
        <fullName evidence="1">Uncharacterized protein</fullName>
    </submittedName>
</protein>
<comment type="caution">
    <text evidence="1">The sequence shown here is derived from an EMBL/GenBank/DDBJ whole genome shotgun (WGS) entry which is preliminary data.</text>
</comment>